<name>A0AC61R070_9FIRM</name>
<evidence type="ECO:0000313" key="2">
    <source>
        <dbReference type="Proteomes" id="UP000307720"/>
    </source>
</evidence>
<dbReference type="Proteomes" id="UP000307720">
    <property type="component" value="Unassembled WGS sequence"/>
</dbReference>
<accession>A0AC61R070</accession>
<evidence type="ECO:0000313" key="1">
    <source>
        <dbReference type="EMBL" id="TGX98922.1"/>
    </source>
</evidence>
<gene>
    <name evidence="1" type="ORF">E5357_07390</name>
</gene>
<keyword evidence="2" id="KW-1185">Reference proteome</keyword>
<proteinExistence type="predicted"/>
<dbReference type="EMBL" id="SRZB01000012">
    <property type="protein sequence ID" value="TGX98922.1"/>
    <property type="molecule type" value="Genomic_DNA"/>
</dbReference>
<comment type="caution">
    <text evidence="1">The sequence shown here is derived from an EMBL/GenBank/DDBJ whole genome shotgun (WGS) entry which is preliminary data.</text>
</comment>
<reference evidence="1" key="1">
    <citation type="submission" date="2019-04" db="EMBL/GenBank/DDBJ databases">
        <title>Microbes associate with the intestines of laboratory mice.</title>
        <authorList>
            <person name="Navarre W."/>
            <person name="Wong E."/>
            <person name="Huang K."/>
            <person name="Tropini C."/>
            <person name="Ng K."/>
            <person name="Yu B."/>
        </authorList>
    </citation>
    <scope>NUCLEOTIDE SEQUENCE</scope>
    <source>
        <strain evidence="1">NM72_1-8</strain>
    </source>
</reference>
<sequence length="1550" mass="169340">MFQRKIRKAGALILAVCVTLGSIQLPALTAKANDENLALSATATASSTETSDYPASKANDGDGATRWASARGDRDQTLQLAWDSVQTMKGFVVKWERRNATNYAIETSNDGNSWTEVASFTQKPAETVQKITLDAPVQAQYVRLNIKTFTADGLGGETSWNVVSVYEFEVYEGEIPVSALELVARVTAPEISEDGTHISMPDLGDGVKVRFCADYEQVIGDDGTIYKPLSDKVVKGFYEVSVNGEKANSQEYTISVPGRYEPEENANAKPSVIPELQEWHGTQGQFAVSAVSKIVADKELADAAKKFAEDYEIITGSPIQVVTGGIKDVSEGDFYLTLDTAEKGLGKEGYVLKIGNAVLVEASDAVGVYWGVISILQILKQTQGVMPRGIVRDYPKYEVRAFSFDLGRKPFDLETVYDFARNMSWYKMNSLQLHLSDNLIFHEDYPDLETAAAQSYAGFRLESDKKNEETGVTLMSQDMYYTKEDFKEFVKDAQTRGVSIVPEFDMPAHALPITRVYEEYMTKKAGGSHGYLIEELNLTNEGSFAWAKSIWQEYFDGGKDAVFADIDTIHIGTDEYHGEEGKVGKELFRRFSKEMIEFVQGTKTADGKTRTVRMWGSLTNKAGDTPVPSKDVQLNIWNTGYANPQVMYNSGYELINTLEGPNYIVPAAGYYNDYINAQNIYNSWEPNSIGNLNVSEGDDQILGGCYAIWHDSVDTRGNGISQYDSFDRFYQPLPAYSARLWGEAADRTYEELRADVEKLGTAPGTKVYGEVESVTKTVLDYTFDEALTEDSSANSYDAADSKNVTQADSDGSKALRLNGGESYLTTPDNLDKIGGNGTLTMRVKMDTDAEGEQILCESKDAFGAYGTYAIKAVQKHTGKVGFSREGYDYSFNYTLPKGEWVELTFKGAKDTPELYVNGTLIDNKIYDEDGNLATVTKGNGTTIISKNNNPDIYFANHETTELSAKLAQTGITKTATMMLPLGRIGSATKSFKGLIDGVTVSVEKPITGDYSSAAVPQGEMTATGCSDHSEGRFPAVLDGDTTTYWHTDWSQNSEKNETKDHDHYLTLTFNNNAAKTVNMLTYLPRQNSTNGRITQYSIDITKADGTVVTNYASGTWASDMTEKAAVFEPIEAKSVKLNILASEATHGTAAELNLYHVNVNRDAITTALAPYKNLNSSDYTAQSWNAVTEAIAMIETIVSSQNSTIEDLFAAYGSVQSLDSLLVRKPEVENNIETSELQAKQEERAEELKNIDESLYTEESVALLKEYLKEAEKILKNPVTKAEVADIMEKLEVALVERPADMDSVSSAVAEAEKVNLKEYTAESAAEYAKALADLKEILGNPNALQKEAKAALDALAAAKAKLQKIIVPDPGNPNPGNPNPGNPNPGNPNPGNPNPGNPNPVKPIFKPGAEEKVGNGRYKVINAKNKTAKLVSVINKKKATLNVPATVKIAGVTCKVTEVGASVMKGNTKLKKVVLGTNVTTISKQAFMGCKNLKSVQLKGKALKSIKTGAFKKTSAKLTVSAKKMSKKQKAKLLKQLKKAGAGKKTKVK</sequence>
<protein>
    <submittedName>
        <fullName evidence="1">Uncharacterized protein</fullName>
    </submittedName>
</protein>
<organism evidence="1 2">
    <name type="scientific">Hominisplanchenecus murintestinalis</name>
    <dbReference type="NCBI Taxonomy" id="2941517"/>
    <lineage>
        <taxon>Bacteria</taxon>
        <taxon>Bacillati</taxon>
        <taxon>Bacillota</taxon>
        <taxon>Clostridia</taxon>
        <taxon>Lachnospirales</taxon>
        <taxon>Lachnospiraceae</taxon>
        <taxon>Hominisplanchenecus</taxon>
    </lineage>
</organism>